<sequence length="487" mass="56282">YFQIPEPIHISESEVKEEKDSGTFNVQETRSIQGPTLVSPTEDNSYHAEQLKVQEEENASLFTNNQSDKENIEEEQKVSFITVDQTKSNEYQGRDNDKDLKTEVDFQTSNGTEVQDTEDSGNSSMKVKLEKHEVEFLHAPLLAAFTVQQDQQGLPRRVIPLNYQASGEPIPLPSNKDQQSLSKQNSIEDKQKQLQQQVNFLQDQQLQEQQYQRLQEFVKQRQRLLEEEAQRQLIIENQKRQYENEQRLIIARQRQQQILFHNQQQDSQLEALKELERQRYYQQQQNYQSNIQNPQNVHFQKSVDFQFQANAQQPASRSQPSNKFQNSFNNYNTPFQPSVELNRVNRHEPSNFIGNFGLSNPQPSFNFHSSGRSTVQPFVQPTQSTYIQPSNFIQPSFQQHRFSQSNQFLRSQPSLSVDGQIQSLLSIAGIAGGLQNKPNAQEDLNIVSKVLALGHGEAQFQRQQFQASTKHETIVEPPSRVVEPPKL</sequence>
<name>A0A1B6JT24_9HEMI</name>
<dbReference type="AlphaFoldDB" id="A0A1B6JT24"/>
<protein>
    <submittedName>
        <fullName evidence="2">Uncharacterized protein</fullName>
    </submittedName>
</protein>
<evidence type="ECO:0000256" key="1">
    <source>
        <dbReference type="SAM" id="MobiDB-lite"/>
    </source>
</evidence>
<feature type="compositionally biased region" description="Polar residues" evidence="1">
    <location>
        <begin position="22"/>
        <end position="43"/>
    </location>
</feature>
<feature type="region of interest" description="Disordered" evidence="1">
    <location>
        <begin position="165"/>
        <end position="189"/>
    </location>
</feature>
<feature type="compositionally biased region" description="Basic and acidic residues" evidence="1">
    <location>
        <begin position="12"/>
        <end position="21"/>
    </location>
</feature>
<feature type="region of interest" description="Disordered" evidence="1">
    <location>
        <begin position="12"/>
        <end position="46"/>
    </location>
</feature>
<accession>A0A1B6JT24</accession>
<gene>
    <name evidence="2" type="ORF">g.6756</name>
</gene>
<evidence type="ECO:0000313" key="2">
    <source>
        <dbReference type="EMBL" id="JAT02337.1"/>
    </source>
</evidence>
<feature type="non-terminal residue" evidence="2">
    <location>
        <position position="1"/>
    </location>
</feature>
<dbReference type="EMBL" id="GECU01005370">
    <property type="protein sequence ID" value="JAT02337.1"/>
    <property type="molecule type" value="Transcribed_RNA"/>
</dbReference>
<feature type="compositionally biased region" description="Polar residues" evidence="1">
    <location>
        <begin position="175"/>
        <end position="185"/>
    </location>
</feature>
<reference evidence="2" key="1">
    <citation type="submission" date="2015-11" db="EMBL/GenBank/DDBJ databases">
        <title>De novo transcriptome assembly of four potential Pierce s Disease insect vectors from Arizona vineyards.</title>
        <authorList>
            <person name="Tassone E.E."/>
        </authorList>
    </citation>
    <scope>NUCLEOTIDE SEQUENCE</scope>
</reference>
<organism evidence="2">
    <name type="scientific">Homalodisca liturata</name>
    <dbReference type="NCBI Taxonomy" id="320908"/>
    <lineage>
        <taxon>Eukaryota</taxon>
        <taxon>Metazoa</taxon>
        <taxon>Ecdysozoa</taxon>
        <taxon>Arthropoda</taxon>
        <taxon>Hexapoda</taxon>
        <taxon>Insecta</taxon>
        <taxon>Pterygota</taxon>
        <taxon>Neoptera</taxon>
        <taxon>Paraneoptera</taxon>
        <taxon>Hemiptera</taxon>
        <taxon>Auchenorrhyncha</taxon>
        <taxon>Membracoidea</taxon>
        <taxon>Cicadellidae</taxon>
        <taxon>Cicadellinae</taxon>
        <taxon>Proconiini</taxon>
        <taxon>Homalodisca</taxon>
    </lineage>
</organism>
<proteinExistence type="predicted"/>